<proteinExistence type="predicted"/>
<dbReference type="RefSeq" id="WP_387406510.1">
    <property type="nucleotide sequence ID" value="NZ_JBIAQY010000021.1"/>
</dbReference>
<dbReference type="EMBL" id="JBIAQY010000021">
    <property type="protein sequence ID" value="MFF3573717.1"/>
    <property type="molecule type" value="Genomic_DNA"/>
</dbReference>
<name>A0ABW6SBW1_9NOCA</name>
<reference evidence="1 2" key="1">
    <citation type="submission" date="2024-10" db="EMBL/GenBank/DDBJ databases">
        <title>The Natural Products Discovery Center: Release of the First 8490 Sequenced Strains for Exploring Actinobacteria Biosynthetic Diversity.</title>
        <authorList>
            <person name="Kalkreuter E."/>
            <person name="Kautsar S.A."/>
            <person name="Yang D."/>
            <person name="Bader C.D."/>
            <person name="Teijaro C.N."/>
            <person name="Fluegel L."/>
            <person name="Davis C.M."/>
            <person name="Simpson J.R."/>
            <person name="Lauterbach L."/>
            <person name="Steele A.D."/>
            <person name="Gui C."/>
            <person name="Meng S."/>
            <person name="Li G."/>
            <person name="Viehrig K."/>
            <person name="Ye F."/>
            <person name="Su P."/>
            <person name="Kiefer A.F."/>
            <person name="Nichols A."/>
            <person name="Cepeda A.J."/>
            <person name="Yan W."/>
            <person name="Fan B."/>
            <person name="Jiang Y."/>
            <person name="Adhikari A."/>
            <person name="Zheng C.-J."/>
            <person name="Schuster L."/>
            <person name="Cowan T.M."/>
            <person name="Smanski M.J."/>
            <person name="Chevrette M.G."/>
            <person name="De Carvalho L.P.S."/>
            <person name="Shen B."/>
        </authorList>
    </citation>
    <scope>NUCLEOTIDE SEQUENCE [LARGE SCALE GENOMIC DNA]</scope>
    <source>
        <strain evidence="1 2">NPDC002593</strain>
    </source>
</reference>
<dbReference type="Proteomes" id="UP001601992">
    <property type="component" value="Unassembled WGS sequence"/>
</dbReference>
<gene>
    <name evidence="1" type="ORF">ACFYXQ_38765</name>
</gene>
<protein>
    <recommendedName>
        <fullName evidence="3">Tetratricopeptide repeat-containing protein</fullName>
    </recommendedName>
</protein>
<evidence type="ECO:0000313" key="2">
    <source>
        <dbReference type="Proteomes" id="UP001601992"/>
    </source>
</evidence>
<dbReference type="Gene3D" id="1.25.40.10">
    <property type="entry name" value="Tetratricopeptide repeat domain"/>
    <property type="match status" value="1"/>
</dbReference>
<organism evidence="1 2">
    <name type="scientific">Nocardia jiangxiensis</name>
    <dbReference type="NCBI Taxonomy" id="282685"/>
    <lineage>
        <taxon>Bacteria</taxon>
        <taxon>Bacillati</taxon>
        <taxon>Actinomycetota</taxon>
        <taxon>Actinomycetes</taxon>
        <taxon>Mycobacteriales</taxon>
        <taxon>Nocardiaceae</taxon>
        <taxon>Nocardia</taxon>
    </lineage>
</organism>
<dbReference type="InterPro" id="IPR011990">
    <property type="entry name" value="TPR-like_helical_dom_sf"/>
</dbReference>
<sequence length="1624" mass="175549">MTTPQRTVAGRFTRRGRLRNHWAAALEELDPRRHLQALLDLRQEFEAHPRALASLWPPYVAGVLATGGATHDLLSDLEARGAVVSERSGGRLGLTDAWSALIAMRDARGEHHFANLGITALYWKAGLPPTERASAARQLARRGASAPNIWPVYVEHLTGADPAGEPEMVAILAAALTTGFDVHPERIRVGGALADALRDRDVAVPGIDLARGFAALCFAEDPRAALASLESAWQQDSSETALAGLVSAWLRTGAHDRIATMVAQRAVPRVVGELAELSAVLRWLDDAEVTGVCPSTASRLATLNLRPQAGDWLPYAIGRVHLVEGDAPGAARMLVPLADRHPGRSDWNYHAAWSLLLLGDRDGVAARFEAADPSQRWPVGLLLMEADPGAAQAVHETIIADGPDSLTASFVEARAALIRTGTASPVPDQHNGGTVAAQLERVRSGVAGGIAAAHPDRATKWVDDPWFTRLPLGDQLLWSGLAWSKTALIAYAADGLRYARAALVLSVQNHDPSRLDRLRGRTDPTMELLRAWADPGTAPARLTKLGERAHYARGQLLLAGRDFDAAATEFRAAAAQGDTVPRDAATLWWTTTVAAGAEVTEPRPVVHLNRSRRPTWLTWAAALLMAEDPVNGLDAAKHLVGVLTRTQSPTAAGIRAAAAVIANAARETTDTDRVASLTALLDELATATCDPDALRIRELAAARAARGGDTALEVTGVPTALVVAERALAAADGTAALRALRSVPADDTVEYRLCHQAAETLSGATAQPPDPWSPAMRLLVAAAQADETPMLSVTTLTPLLREHDLTGIVDLRNTLPHLQAGVSSRRVPDYLSRLVRRVTDDMDDPLATARHLAGIGDHDAADPFWRKAIELPDGSAARPEYVAVLCHRAVLAQRKGDDLRAAGHLLLAARVAEQTATPGFSVISATELTELVEHARQAAQASTARKRKSLEQTITVTERALADAQQRDDETRVLLCAERFRSYGRQGAPPESDLVAWAERLVLGCCVDELIDALFPDDERREGAGRFRVLERAVDIDGHILFALLDRSREDVLVAWRKLLGNQGTSVPLRHAVAVLFRERALANPNAVEPLTTATMLWARLLSTPKFWAGHRDDVRADQQRLRTEVMRELLSEHAARGQRALTAEATDVAASHLRCVIDCADDDAVDVALGKLHLGVSAPADPKRFADVAAVAREALDGWIGDLLDGAREIMDDPEAIARSDGLDGNYEGGIESLGPFLQLGVPVRRVLQTALRWYCNWSMALYGKDDLDRVAELCRAATTVAEQLEPLCDRKQVLDPCNQTLSRHLMLRGFVARDPAAAISLFDQALAWDPSNTNAADLLEDAKAGLVTQRLEEAADALEAGKLDAALTTLKAIEPGGPADEIRRALLAKLYFLRAARAMEKKDLKSARADLRRAAELAHEPVSHGVIEGKLAVVELDMALRDKQWTAAENLARTRTPGTDDSLDMATVLNGRAVELANDAQEVPAKFETALREVMAEVERKVTDVYSRLSLIPDGGTFTNLLSPGNPLTDAACAVCKGATASGRLAAVKLVTLEARGQGEYRVRVVDFWDQYTWLMCRSCRQEWSGRTRMLTTSRDLLRQAARLAPRNTTIRRNLNSVEAQL</sequence>
<comment type="caution">
    <text evidence="1">The sequence shown here is derived from an EMBL/GenBank/DDBJ whole genome shotgun (WGS) entry which is preliminary data.</text>
</comment>
<dbReference type="SUPFAM" id="SSF48452">
    <property type="entry name" value="TPR-like"/>
    <property type="match status" value="1"/>
</dbReference>
<evidence type="ECO:0000313" key="1">
    <source>
        <dbReference type="EMBL" id="MFF3573717.1"/>
    </source>
</evidence>
<accession>A0ABW6SBW1</accession>
<evidence type="ECO:0008006" key="3">
    <source>
        <dbReference type="Google" id="ProtNLM"/>
    </source>
</evidence>
<keyword evidence="2" id="KW-1185">Reference proteome</keyword>